<feature type="chain" id="PRO_5020766116" description="Twin-arginine translocation signal domain-containing protein" evidence="1">
    <location>
        <begin position="24"/>
        <end position="141"/>
    </location>
</feature>
<organism evidence="2 3">
    <name type="scientific">Agrobacterium tumefaciens</name>
    <dbReference type="NCBI Taxonomy" id="358"/>
    <lineage>
        <taxon>Bacteria</taxon>
        <taxon>Pseudomonadati</taxon>
        <taxon>Pseudomonadota</taxon>
        <taxon>Alphaproteobacteria</taxon>
        <taxon>Hyphomicrobiales</taxon>
        <taxon>Rhizobiaceae</taxon>
        <taxon>Rhizobium/Agrobacterium group</taxon>
        <taxon>Agrobacterium</taxon>
        <taxon>Agrobacterium tumefaciens complex</taxon>
    </lineage>
</organism>
<evidence type="ECO:0008006" key="4">
    <source>
        <dbReference type="Google" id="ProtNLM"/>
    </source>
</evidence>
<dbReference type="EMBL" id="CP039922">
    <property type="protein sequence ID" value="QCL92842.1"/>
    <property type="molecule type" value="Genomic_DNA"/>
</dbReference>
<feature type="signal peptide" evidence="1">
    <location>
        <begin position="1"/>
        <end position="23"/>
    </location>
</feature>
<proteinExistence type="predicted"/>
<accession>A0A4D7YND6</accession>
<gene>
    <name evidence="2" type="ORF">CFBP7129_00500</name>
</gene>
<evidence type="ECO:0000313" key="2">
    <source>
        <dbReference type="EMBL" id="QCL92842.1"/>
    </source>
</evidence>
<evidence type="ECO:0000313" key="3">
    <source>
        <dbReference type="Proteomes" id="UP000298649"/>
    </source>
</evidence>
<dbReference type="Proteomes" id="UP000298649">
    <property type="component" value="Chromosome circular"/>
</dbReference>
<sequence length="141" mass="15745">MNRRTFIKAAVIAASTPTVTAFADTADHVTLSRLIELHTLAYEADSAEWDKLFDLDPSGLRIDPSPEYLTQEARCQDAKTVVERMEAAIFAYQLSTLDDVLTLTRWVHARLNDCRAYFYCDESAVHSIFTQIARTAGKAAA</sequence>
<keyword evidence="1" id="KW-0732">Signal</keyword>
<name>A0A4D7YND6_AGRTU</name>
<evidence type="ECO:0000256" key="1">
    <source>
        <dbReference type="SAM" id="SignalP"/>
    </source>
</evidence>
<protein>
    <recommendedName>
        <fullName evidence="4">Twin-arginine translocation signal domain-containing protein</fullName>
    </recommendedName>
</protein>
<reference evidence="2 3" key="1">
    <citation type="submission" date="2019-04" db="EMBL/GenBank/DDBJ databases">
        <title>Complete genome sequence of Agrobacterium tumefaciens CFBP7129.</title>
        <authorList>
            <person name="Haryono M."/>
            <person name="Lin Y.-C."/>
            <person name="Lai E.-M."/>
            <person name="Kuo C.-H."/>
        </authorList>
    </citation>
    <scope>NUCLEOTIDE SEQUENCE [LARGE SCALE GENOMIC DNA]</scope>
    <source>
        <strain evidence="2 3">CFBP7129</strain>
    </source>
</reference>
<dbReference type="AlphaFoldDB" id="A0A4D7YND6"/>
<dbReference type="RefSeq" id="WP_137002839.1">
    <property type="nucleotide sequence ID" value="NZ_CP039922.1"/>
</dbReference>